<dbReference type="PANTHER" id="PTHR37299:SF1">
    <property type="entry name" value="STAGE 0 SPORULATION PROTEIN A HOMOLOG"/>
    <property type="match status" value="1"/>
</dbReference>
<dbReference type="InterPro" id="IPR046947">
    <property type="entry name" value="LytR-like"/>
</dbReference>
<accession>A0ABV6FUV7</accession>
<dbReference type="Pfam" id="PF00072">
    <property type="entry name" value="Response_reg"/>
    <property type="match status" value="1"/>
</dbReference>
<evidence type="ECO:0000259" key="2">
    <source>
        <dbReference type="PROSITE" id="PS50110"/>
    </source>
</evidence>
<sequence>MKPIKDTIKIICIDDEIHALHTFQYILENSGIGPHIVKTYSRPDIFLKEWNIGMLDFDILFLDIEMFPLNGMELLKEMRKISPSFHFDIVFLTAYDDFALEAFRQNAIDYLLKPLMLEDLQYCLEKWKNKRIPFINPLQLQLLEQFFEKPKKGRGQLAVPTLDGYEIIDVDQIIRCEAERNYSHIYLSDQKKSLLVSKNLKELENALHSNGLLRIHHSHLINPIHLKKILKTDGGMVEMVDGTKIRITRNKNLILETIFSNISKI</sequence>
<evidence type="ECO:0000313" key="4">
    <source>
        <dbReference type="EMBL" id="MFC0263660.1"/>
    </source>
</evidence>
<dbReference type="Gene3D" id="3.40.50.2300">
    <property type="match status" value="1"/>
</dbReference>
<dbReference type="PROSITE" id="PS50930">
    <property type="entry name" value="HTH_LYTTR"/>
    <property type="match status" value="1"/>
</dbReference>
<keyword evidence="1" id="KW-0597">Phosphoprotein</keyword>
<dbReference type="SMART" id="SM00850">
    <property type="entry name" value="LytTR"/>
    <property type="match status" value="1"/>
</dbReference>
<dbReference type="PROSITE" id="PS50110">
    <property type="entry name" value="RESPONSE_REGULATORY"/>
    <property type="match status" value="1"/>
</dbReference>
<reference evidence="4 5" key="1">
    <citation type="submission" date="2024-09" db="EMBL/GenBank/DDBJ databases">
        <authorList>
            <person name="Sun Q."/>
            <person name="Mori K."/>
        </authorList>
    </citation>
    <scope>NUCLEOTIDE SEQUENCE [LARGE SCALE GENOMIC DNA]</scope>
    <source>
        <strain evidence="4 5">CCM 7650</strain>
    </source>
</reference>
<proteinExistence type="predicted"/>
<dbReference type="Pfam" id="PF04397">
    <property type="entry name" value="LytTR"/>
    <property type="match status" value="1"/>
</dbReference>
<organism evidence="4 5">
    <name type="scientific">Fontibacter flavus</name>
    <dbReference type="NCBI Taxonomy" id="654838"/>
    <lineage>
        <taxon>Bacteria</taxon>
        <taxon>Pseudomonadati</taxon>
        <taxon>Bacteroidota</taxon>
        <taxon>Cytophagia</taxon>
        <taxon>Cytophagales</taxon>
        <taxon>Cyclobacteriaceae</taxon>
        <taxon>Fontibacter</taxon>
    </lineage>
</organism>
<evidence type="ECO:0000256" key="1">
    <source>
        <dbReference type="PROSITE-ProRule" id="PRU00169"/>
    </source>
</evidence>
<dbReference type="EMBL" id="JBHLWI010000037">
    <property type="protein sequence ID" value="MFC0263660.1"/>
    <property type="molecule type" value="Genomic_DNA"/>
</dbReference>
<keyword evidence="5" id="KW-1185">Reference proteome</keyword>
<evidence type="ECO:0000313" key="5">
    <source>
        <dbReference type="Proteomes" id="UP001589797"/>
    </source>
</evidence>
<dbReference type="InterPro" id="IPR007492">
    <property type="entry name" value="LytTR_DNA-bd_dom"/>
</dbReference>
<evidence type="ECO:0000259" key="3">
    <source>
        <dbReference type="PROSITE" id="PS50930"/>
    </source>
</evidence>
<dbReference type="PANTHER" id="PTHR37299">
    <property type="entry name" value="TRANSCRIPTIONAL REGULATOR-RELATED"/>
    <property type="match status" value="1"/>
</dbReference>
<dbReference type="InterPro" id="IPR001789">
    <property type="entry name" value="Sig_transdc_resp-reg_receiver"/>
</dbReference>
<name>A0ABV6FUV7_9BACT</name>
<dbReference type="RefSeq" id="WP_382388145.1">
    <property type="nucleotide sequence ID" value="NZ_JBHLWI010000037.1"/>
</dbReference>
<protein>
    <submittedName>
        <fullName evidence="4">LytR/AlgR family response regulator transcription factor</fullName>
    </submittedName>
</protein>
<dbReference type="SMART" id="SM00448">
    <property type="entry name" value="REC"/>
    <property type="match status" value="1"/>
</dbReference>
<dbReference type="Proteomes" id="UP001589797">
    <property type="component" value="Unassembled WGS sequence"/>
</dbReference>
<gene>
    <name evidence="4" type="ORF">ACFFIP_13290</name>
</gene>
<feature type="modified residue" description="4-aspartylphosphate" evidence="1">
    <location>
        <position position="63"/>
    </location>
</feature>
<dbReference type="Gene3D" id="2.40.50.1020">
    <property type="entry name" value="LytTr DNA-binding domain"/>
    <property type="match status" value="1"/>
</dbReference>
<dbReference type="InterPro" id="IPR011006">
    <property type="entry name" value="CheY-like_superfamily"/>
</dbReference>
<feature type="domain" description="HTH LytTR-type" evidence="3">
    <location>
        <begin position="157"/>
        <end position="251"/>
    </location>
</feature>
<comment type="caution">
    <text evidence="4">The sequence shown here is derived from an EMBL/GenBank/DDBJ whole genome shotgun (WGS) entry which is preliminary data.</text>
</comment>
<feature type="domain" description="Response regulatory" evidence="2">
    <location>
        <begin position="9"/>
        <end position="128"/>
    </location>
</feature>
<dbReference type="SUPFAM" id="SSF52172">
    <property type="entry name" value="CheY-like"/>
    <property type="match status" value="1"/>
</dbReference>